<dbReference type="EMBL" id="MHCZ01000023">
    <property type="protein sequence ID" value="OGY29695.1"/>
    <property type="molecule type" value="Genomic_DNA"/>
</dbReference>
<organism evidence="1 2">
    <name type="scientific">Candidatus Woykebacteria bacterium RIFCSPHIGHO2_12_FULL_45_10</name>
    <dbReference type="NCBI Taxonomy" id="1802603"/>
    <lineage>
        <taxon>Bacteria</taxon>
        <taxon>Candidatus Woykeibacteriota</taxon>
    </lineage>
</organism>
<name>A0A1G1WPM5_9BACT</name>
<gene>
    <name evidence="1" type="ORF">A3F35_00155</name>
</gene>
<dbReference type="Proteomes" id="UP000178068">
    <property type="component" value="Unassembled WGS sequence"/>
</dbReference>
<dbReference type="Gene3D" id="3.30.360.10">
    <property type="entry name" value="Dihydrodipicolinate Reductase, domain 2"/>
    <property type="match status" value="1"/>
</dbReference>
<sequence>MGKVKSTAKTLFWKTSLEDTAFVLLENEKSQVASLSVSCVEWKNLFSFEIMLEKAKIQIDGLGGSYGTEKLTFYKMKPEMGPPETEEFTFDEPDNSWKTENEVFFGRIKAKDYSEQPLKDALYVLETIEKVYQENDL</sequence>
<dbReference type="SUPFAM" id="SSF55347">
    <property type="entry name" value="Glyceraldehyde-3-phosphate dehydrogenase-like, C-terminal domain"/>
    <property type="match status" value="1"/>
</dbReference>
<proteinExistence type="predicted"/>
<accession>A0A1G1WPM5</accession>
<evidence type="ECO:0008006" key="3">
    <source>
        <dbReference type="Google" id="ProtNLM"/>
    </source>
</evidence>
<evidence type="ECO:0000313" key="1">
    <source>
        <dbReference type="EMBL" id="OGY29695.1"/>
    </source>
</evidence>
<reference evidence="1 2" key="1">
    <citation type="journal article" date="2016" name="Nat. Commun.">
        <title>Thousands of microbial genomes shed light on interconnected biogeochemical processes in an aquifer system.</title>
        <authorList>
            <person name="Anantharaman K."/>
            <person name="Brown C.T."/>
            <person name="Hug L.A."/>
            <person name="Sharon I."/>
            <person name="Castelle C.J."/>
            <person name="Probst A.J."/>
            <person name="Thomas B.C."/>
            <person name="Singh A."/>
            <person name="Wilkins M.J."/>
            <person name="Karaoz U."/>
            <person name="Brodie E.L."/>
            <person name="Williams K.H."/>
            <person name="Hubbard S.S."/>
            <person name="Banfield J.F."/>
        </authorList>
    </citation>
    <scope>NUCLEOTIDE SEQUENCE [LARGE SCALE GENOMIC DNA]</scope>
</reference>
<evidence type="ECO:0000313" key="2">
    <source>
        <dbReference type="Proteomes" id="UP000178068"/>
    </source>
</evidence>
<dbReference type="AlphaFoldDB" id="A0A1G1WPM5"/>
<protein>
    <recommendedName>
        <fullName evidence="3">Gfo/Idh/MocA-like oxidoreductase C-terminal domain-containing protein</fullName>
    </recommendedName>
</protein>
<dbReference type="STRING" id="1802603.A3F35_00155"/>
<comment type="caution">
    <text evidence="1">The sequence shown here is derived from an EMBL/GenBank/DDBJ whole genome shotgun (WGS) entry which is preliminary data.</text>
</comment>